<dbReference type="STRING" id="555875.SAMN04488124_2495"/>
<dbReference type="InterPro" id="IPR017850">
    <property type="entry name" value="Alkaline_phosphatase_core_sf"/>
</dbReference>
<gene>
    <name evidence="1" type="ORF">SAMN04488124_2495</name>
</gene>
<keyword evidence="2" id="KW-1185">Reference proteome</keyword>
<dbReference type="Gene3D" id="3.40.720.10">
    <property type="entry name" value="Alkaline Phosphatase, subunit A"/>
    <property type="match status" value="1"/>
</dbReference>
<sequence>MAKLEEVVDEAKSHPVVVDVDHPLSYLYLQEELELFESEKQFEDELDNPSKSFERNVAIKEPRVKTSTTYPSMSIDHDPLSPALNKIIGTKYEEVEEYLLTQRDIKRRILDYLTDESVVVLMIADGLGYKDVQGTELEGEPCLVNGPTITPIGYRNIVFGHDNKPIVDHLVKRGFMRRRGYSYWDKESYNDLNKLVFENFSDSELTRVRTSEEIISDLENRRLSDHRTFIQISRRALDGDAHDGKEVRESDINHEIKKLQQDIDAICEVLDEQVDSYLFILTADHGILWRKEFEPHMSILTTNGQSNMRYAKSKIGVQGDAKLLDAYGSTYTVFPYPFVSREFHHDEFGIHGGLSYEESLVPLLFRNSEDSE</sequence>
<dbReference type="EMBL" id="FOYS01000004">
    <property type="protein sequence ID" value="SFR58304.1"/>
    <property type="molecule type" value="Genomic_DNA"/>
</dbReference>
<organism evidence="1 2">
    <name type="scientific">Halogeometricum limi</name>
    <dbReference type="NCBI Taxonomy" id="555875"/>
    <lineage>
        <taxon>Archaea</taxon>
        <taxon>Methanobacteriati</taxon>
        <taxon>Methanobacteriota</taxon>
        <taxon>Stenosarchaea group</taxon>
        <taxon>Halobacteria</taxon>
        <taxon>Halobacteriales</taxon>
        <taxon>Haloferacaceae</taxon>
        <taxon>Halogeometricum</taxon>
    </lineage>
</organism>
<dbReference type="AlphaFoldDB" id="A0A1I6HV44"/>
<reference evidence="2" key="1">
    <citation type="submission" date="2016-10" db="EMBL/GenBank/DDBJ databases">
        <authorList>
            <person name="Varghese N."/>
            <person name="Submissions S."/>
        </authorList>
    </citation>
    <scope>NUCLEOTIDE SEQUENCE [LARGE SCALE GENOMIC DNA]</scope>
    <source>
        <strain evidence="2">CGMCC 1.8711</strain>
    </source>
</reference>
<proteinExistence type="predicted"/>
<dbReference type="RefSeq" id="WP_139229723.1">
    <property type="nucleotide sequence ID" value="NZ_FOYS01000004.1"/>
</dbReference>
<dbReference type="Proteomes" id="UP000243250">
    <property type="component" value="Unassembled WGS sequence"/>
</dbReference>
<evidence type="ECO:0000313" key="1">
    <source>
        <dbReference type="EMBL" id="SFR58304.1"/>
    </source>
</evidence>
<evidence type="ECO:0008006" key="3">
    <source>
        <dbReference type="Google" id="ProtNLM"/>
    </source>
</evidence>
<evidence type="ECO:0000313" key="2">
    <source>
        <dbReference type="Proteomes" id="UP000243250"/>
    </source>
</evidence>
<protein>
    <recommendedName>
        <fullName evidence="3">Type I phosphodiesterase / nucleotide pyrophosphatase</fullName>
    </recommendedName>
</protein>
<name>A0A1I6HV44_9EURY</name>
<dbReference type="OrthoDB" id="346003at2157"/>
<accession>A0A1I6HV44</accession>
<dbReference type="SUPFAM" id="SSF53649">
    <property type="entry name" value="Alkaline phosphatase-like"/>
    <property type="match status" value="2"/>
</dbReference>